<feature type="compositionally biased region" description="Polar residues" evidence="1">
    <location>
        <begin position="179"/>
        <end position="188"/>
    </location>
</feature>
<feature type="compositionally biased region" description="Polar residues" evidence="1">
    <location>
        <begin position="143"/>
        <end position="154"/>
    </location>
</feature>
<feature type="region of interest" description="Disordered" evidence="1">
    <location>
        <begin position="118"/>
        <end position="154"/>
    </location>
</feature>
<gene>
    <name evidence="2" type="ORF">TARUN_4985</name>
</gene>
<feature type="compositionally biased region" description="Basic and acidic residues" evidence="1">
    <location>
        <begin position="189"/>
        <end position="206"/>
    </location>
</feature>
<feature type="compositionally biased region" description="Low complexity" evidence="1">
    <location>
        <begin position="129"/>
        <end position="139"/>
    </location>
</feature>
<evidence type="ECO:0000256" key="1">
    <source>
        <dbReference type="SAM" id="MobiDB-lite"/>
    </source>
</evidence>
<sequence length="279" mass="30634">METSLSRSDLYTAHQLQREAYGPARPEPLFMMSLDFPSTYTADESPTGIEPLDPAIESSLLSAHRLERYLAVDYSHENVALGRRPSGANRATVRTYLQDIIHNIDGDVSQVGATRGTVVGSDERGCRGSVSTSASSPSDKSSEPINTNAHSSSDSLTEAAAQILLRTMSSSRRDVVTSSLAGLSQTDKTPVKSEHALASSESHHMGSDTCEQDIDAEQTLIRHIMRRQSSHDKWRVGKQARVRKHIRLRKRLEESRKDVAKWLEDAGASGLGPSPHHEH</sequence>
<evidence type="ECO:0000313" key="3">
    <source>
        <dbReference type="Proteomes" id="UP000266272"/>
    </source>
</evidence>
<comment type="caution">
    <text evidence="2">The sequence shown here is derived from an EMBL/GenBank/DDBJ whole genome shotgun (WGS) entry which is preliminary data.</text>
</comment>
<evidence type="ECO:0000313" key="2">
    <source>
        <dbReference type="EMBL" id="RFU77262.1"/>
    </source>
</evidence>
<keyword evidence="3" id="KW-1185">Reference proteome</keyword>
<organism evidence="2 3">
    <name type="scientific">Trichoderma arundinaceum</name>
    <dbReference type="NCBI Taxonomy" id="490622"/>
    <lineage>
        <taxon>Eukaryota</taxon>
        <taxon>Fungi</taxon>
        <taxon>Dikarya</taxon>
        <taxon>Ascomycota</taxon>
        <taxon>Pezizomycotina</taxon>
        <taxon>Sordariomycetes</taxon>
        <taxon>Hypocreomycetidae</taxon>
        <taxon>Hypocreales</taxon>
        <taxon>Hypocreaceae</taxon>
        <taxon>Trichoderma</taxon>
    </lineage>
</organism>
<name>A0A395NME4_TRIAR</name>
<dbReference type="Proteomes" id="UP000266272">
    <property type="component" value="Unassembled WGS sequence"/>
</dbReference>
<accession>A0A395NME4</accession>
<protein>
    <submittedName>
        <fullName evidence="2">Uncharacterized protein</fullName>
    </submittedName>
</protein>
<feature type="region of interest" description="Disordered" evidence="1">
    <location>
        <begin position="179"/>
        <end position="209"/>
    </location>
</feature>
<dbReference type="OrthoDB" id="4896505at2759"/>
<dbReference type="AlphaFoldDB" id="A0A395NME4"/>
<reference evidence="2 3" key="1">
    <citation type="journal article" date="2018" name="PLoS Pathog.">
        <title>Evolution of structural diversity of trichothecenes, a family of toxins produced by plant pathogenic and entomopathogenic fungi.</title>
        <authorList>
            <person name="Proctor R.H."/>
            <person name="McCormick S.P."/>
            <person name="Kim H.S."/>
            <person name="Cardoza R.E."/>
            <person name="Stanley A.M."/>
            <person name="Lindo L."/>
            <person name="Kelly A."/>
            <person name="Brown D.W."/>
            <person name="Lee T."/>
            <person name="Vaughan M.M."/>
            <person name="Alexander N.J."/>
            <person name="Busman M."/>
            <person name="Gutierrez S."/>
        </authorList>
    </citation>
    <scope>NUCLEOTIDE SEQUENCE [LARGE SCALE GENOMIC DNA]</scope>
    <source>
        <strain evidence="2 3">IBT 40837</strain>
    </source>
</reference>
<proteinExistence type="predicted"/>
<dbReference type="EMBL" id="PXOA01000292">
    <property type="protein sequence ID" value="RFU77262.1"/>
    <property type="molecule type" value="Genomic_DNA"/>
</dbReference>